<sequence length="865" mass="98839">MHASSMKHMLIRGSQCEKHQFKIRTRTLHEKEMEDRQATDTKKMERTFSGGRKSSLVFRANEASRESIKVTYFRWRPPFHNVNKKHECFIFNQNNQLHLFVRNKTPSNFKLTQFHRRYMRHLAADHTPRVWYQRRLAGRHRSFRWLDIPIGMLDELPKLTDKNYPTQITCTRLQKSTTRIQKGRCILEAKAPTIAVPCQRAYHRALVVMSLAQIFHEAENFVMSDSSPVICLSLKMIVILSSAYAKRDQIETLTVIIVKTILSANICAILPLILPRLPTLFCNAIPTLVGCELHQRDLIEFALEMNLACKPITTHHGARQGNKMIFATHTGIEFRGNHISQDQMPVRTSEISCKRTLSRTHQHSLIAAWHIVESSNHRFGLAVALGPYTTSQSRQIFWKDTRPSPLFPPLLKLQDTDKQFNYRPLQKGKLSTMVNSSRVKRLTRLLRMIQLTEKAVMSKMEKQQESINPKIHLCRHLSNHITPLGDGGDNYEVACTNKVFKTETSVKECYCERKQKSDDETHTQLQSISPRALDGHRSMQQTNKFCPNTNKYIVPNSLIEQNETHNSLERLDLVENLGENRSAYRFGYTLFNQTQCVMDKYEIGRDYHEVIVIDEEPPLPPNMEVSEVSAPRGSPSIYIEIEIQGPRIENEQSESTLLDFSETSDEMIKQENEAFQKEFIQVGTNASNAVRESSLSGSSRSSFYRSSAQTTMNETETWSSTSRLPAYSLTTSPSSSLYSGEIIGSEASRDNIRLEWHTLSSTYRTSSSQSHHSDGSRDDVETSSQLSSTSSHTSARGRSTGTDLQSEIEDNSSYSKQDKPRSITFSDYCWEKTQTSNELEVSFDSGSEVISSFGTPLSFSESLIR</sequence>
<keyword evidence="3" id="KW-1185">Reference proteome</keyword>
<gene>
    <name evidence="2" type="ORF">PXEA_LOCUS2995</name>
</gene>
<feature type="compositionally biased region" description="Basic and acidic residues" evidence="1">
    <location>
        <begin position="771"/>
        <end position="780"/>
    </location>
</feature>
<dbReference type="AlphaFoldDB" id="A0A448WE38"/>
<proteinExistence type="predicted"/>
<feature type="compositionally biased region" description="Low complexity" evidence="1">
    <location>
        <begin position="782"/>
        <end position="802"/>
    </location>
</feature>
<comment type="caution">
    <text evidence="2">The sequence shown here is derived from an EMBL/GenBank/DDBJ whole genome shotgun (WGS) entry which is preliminary data.</text>
</comment>
<dbReference type="Proteomes" id="UP000784294">
    <property type="component" value="Unassembled WGS sequence"/>
</dbReference>
<evidence type="ECO:0000313" key="2">
    <source>
        <dbReference type="EMBL" id="VEL09555.1"/>
    </source>
</evidence>
<protein>
    <submittedName>
        <fullName evidence="2">Uncharacterized protein</fullName>
    </submittedName>
</protein>
<organism evidence="2 3">
    <name type="scientific">Protopolystoma xenopodis</name>
    <dbReference type="NCBI Taxonomy" id="117903"/>
    <lineage>
        <taxon>Eukaryota</taxon>
        <taxon>Metazoa</taxon>
        <taxon>Spiralia</taxon>
        <taxon>Lophotrochozoa</taxon>
        <taxon>Platyhelminthes</taxon>
        <taxon>Monogenea</taxon>
        <taxon>Polyopisthocotylea</taxon>
        <taxon>Polystomatidea</taxon>
        <taxon>Polystomatidae</taxon>
        <taxon>Protopolystoma</taxon>
    </lineage>
</organism>
<reference evidence="2" key="1">
    <citation type="submission" date="2018-11" db="EMBL/GenBank/DDBJ databases">
        <authorList>
            <consortium name="Pathogen Informatics"/>
        </authorList>
    </citation>
    <scope>NUCLEOTIDE SEQUENCE</scope>
</reference>
<evidence type="ECO:0000256" key="1">
    <source>
        <dbReference type="SAM" id="MobiDB-lite"/>
    </source>
</evidence>
<evidence type="ECO:0000313" key="3">
    <source>
        <dbReference type="Proteomes" id="UP000784294"/>
    </source>
</evidence>
<feature type="compositionally biased region" description="Low complexity" evidence="1">
    <location>
        <begin position="725"/>
        <end position="739"/>
    </location>
</feature>
<feature type="compositionally biased region" description="Low complexity" evidence="1">
    <location>
        <begin position="691"/>
        <end position="707"/>
    </location>
</feature>
<feature type="region of interest" description="Disordered" evidence="1">
    <location>
        <begin position="691"/>
        <end position="739"/>
    </location>
</feature>
<accession>A0A448WE38</accession>
<dbReference type="EMBL" id="CAAALY010006624">
    <property type="protein sequence ID" value="VEL09555.1"/>
    <property type="molecule type" value="Genomic_DNA"/>
</dbReference>
<name>A0A448WE38_9PLAT</name>
<feature type="compositionally biased region" description="Polar residues" evidence="1">
    <location>
        <begin position="708"/>
        <end position="723"/>
    </location>
</feature>
<feature type="region of interest" description="Disordered" evidence="1">
    <location>
        <begin position="763"/>
        <end position="819"/>
    </location>
</feature>